<protein>
    <recommendedName>
        <fullName evidence="3">amidase</fullName>
        <ecNumber evidence="3">3.5.1.4</ecNumber>
    </recommendedName>
</protein>
<dbReference type="PANTHER" id="PTHR11895">
    <property type="entry name" value="TRANSAMIDASE"/>
    <property type="match status" value="1"/>
</dbReference>
<accession>A0A7I7NTN8</accession>
<dbReference type="Pfam" id="PF01425">
    <property type="entry name" value="Amidase"/>
    <property type="match status" value="1"/>
</dbReference>
<dbReference type="InterPro" id="IPR036928">
    <property type="entry name" value="AS_sf"/>
</dbReference>
<reference evidence="5 6" key="1">
    <citation type="journal article" date="2019" name="Emerg. Microbes Infect.">
        <title>Comprehensive subspecies identification of 175 nontuberculous mycobacteria species based on 7547 genomic profiles.</title>
        <authorList>
            <person name="Matsumoto Y."/>
            <person name="Kinjo T."/>
            <person name="Motooka D."/>
            <person name="Nabeya D."/>
            <person name="Jung N."/>
            <person name="Uechi K."/>
            <person name="Horii T."/>
            <person name="Iida T."/>
            <person name="Fujita J."/>
            <person name="Nakamura S."/>
        </authorList>
    </citation>
    <scope>NUCLEOTIDE SEQUENCE [LARGE SCALE GENOMIC DNA]</scope>
    <source>
        <strain evidence="5 6">JCM 16018</strain>
    </source>
</reference>
<evidence type="ECO:0000256" key="1">
    <source>
        <dbReference type="ARBA" id="ARBA00001311"/>
    </source>
</evidence>
<feature type="domain" description="Amidase" evidence="4">
    <location>
        <begin position="33"/>
        <end position="447"/>
    </location>
</feature>
<evidence type="ECO:0000256" key="3">
    <source>
        <dbReference type="ARBA" id="ARBA00012922"/>
    </source>
</evidence>
<dbReference type="Proteomes" id="UP000466632">
    <property type="component" value="Chromosome"/>
</dbReference>
<dbReference type="RefSeq" id="WP_163675370.1">
    <property type="nucleotide sequence ID" value="NZ_AP022582.1"/>
</dbReference>
<keyword evidence="6" id="KW-1185">Reference proteome</keyword>
<dbReference type="EMBL" id="AP022582">
    <property type="protein sequence ID" value="BBX99972.1"/>
    <property type="molecule type" value="Genomic_DNA"/>
</dbReference>
<evidence type="ECO:0000313" key="6">
    <source>
        <dbReference type="Proteomes" id="UP000466632"/>
    </source>
</evidence>
<dbReference type="InterPro" id="IPR000120">
    <property type="entry name" value="Amidase"/>
</dbReference>
<dbReference type="SUPFAM" id="SSF75304">
    <property type="entry name" value="Amidase signature (AS) enzymes"/>
    <property type="match status" value="1"/>
</dbReference>
<dbReference type="InterPro" id="IPR020556">
    <property type="entry name" value="Amidase_CS"/>
</dbReference>
<evidence type="ECO:0000259" key="4">
    <source>
        <dbReference type="Pfam" id="PF01425"/>
    </source>
</evidence>
<comment type="catalytic activity">
    <reaction evidence="1">
        <text>a monocarboxylic acid amide + H2O = a monocarboxylate + NH4(+)</text>
        <dbReference type="Rhea" id="RHEA:12020"/>
        <dbReference type="ChEBI" id="CHEBI:15377"/>
        <dbReference type="ChEBI" id="CHEBI:28938"/>
        <dbReference type="ChEBI" id="CHEBI:35757"/>
        <dbReference type="ChEBI" id="CHEBI:83628"/>
        <dbReference type="EC" id="3.5.1.4"/>
    </reaction>
</comment>
<dbReference type="Gene3D" id="3.90.1300.10">
    <property type="entry name" value="Amidase signature (AS) domain"/>
    <property type="match status" value="1"/>
</dbReference>
<evidence type="ECO:0000256" key="2">
    <source>
        <dbReference type="ARBA" id="ARBA00009199"/>
    </source>
</evidence>
<dbReference type="EC" id="3.5.1.4" evidence="3"/>
<dbReference type="PANTHER" id="PTHR11895:SF7">
    <property type="entry name" value="GLUTAMYL-TRNA(GLN) AMIDOTRANSFERASE SUBUNIT A, MITOCHONDRIAL"/>
    <property type="match status" value="1"/>
</dbReference>
<dbReference type="AlphaFoldDB" id="A0A7I7NTN8"/>
<gene>
    <name evidence="5" type="primary">amiC</name>
    <name evidence="5" type="ORF">MSEO_04720</name>
</gene>
<organism evidence="5 6">
    <name type="scientific">Mycobacterium seoulense</name>
    <dbReference type="NCBI Taxonomy" id="386911"/>
    <lineage>
        <taxon>Bacteria</taxon>
        <taxon>Bacillati</taxon>
        <taxon>Actinomycetota</taxon>
        <taxon>Actinomycetes</taxon>
        <taxon>Mycobacteriales</taxon>
        <taxon>Mycobacteriaceae</taxon>
        <taxon>Mycobacterium</taxon>
    </lineage>
</organism>
<evidence type="ECO:0000313" key="5">
    <source>
        <dbReference type="EMBL" id="BBX99972.1"/>
    </source>
</evidence>
<comment type="similarity">
    <text evidence="2">Belongs to the amidase family.</text>
</comment>
<dbReference type="PROSITE" id="PS00571">
    <property type="entry name" value="AMIDASES"/>
    <property type="match status" value="1"/>
</dbReference>
<dbReference type="KEGG" id="mseo:MSEO_04720"/>
<sequence length="465" mass="50449">MRHVHAFGDDALGDLDAVGLAHAIQAGWVSRAEVIEAAIARTEAVDPVLNGLAYAAFQQARTAAPANGFFDGVPTFLKDNVDIAGQPTMHGTDAWTPWNATSDGEFTRLFLATGLAPVGKTQLSEFGFSASAEHPRLGPVRNPWNTDFSAGASSSGSGAFVAAGVVPIAHANDGGGSIRIPAACNGLVGLKPSRGRLPLDAHLRRMPVGIVANGVVTRSVRDTAAFYREAERIWRNPKLAPVGDVAGPGRQRLRVAVLTRSVQRDCSPQVRELVLKSAGLLEELGHRVEYLDEPPVPASFVDDFVLYWGFLALAQVRSGRHMFGKTFDRARLDSLTLGLERNTARNIHRLPLAIVRLRRIRRRTAQFFGTYDVVLTPTLADETPRIGYLAPTDYHQVIERLIDWVSFTPLQNVTGEPAISLPLAQSDEGMPVGMMFSADLGQEALLLELAYELEEARPWARIQAS</sequence>
<dbReference type="GO" id="GO:0004040">
    <property type="term" value="F:amidase activity"/>
    <property type="evidence" value="ECO:0007669"/>
    <property type="project" value="UniProtKB-EC"/>
</dbReference>
<dbReference type="NCBIfam" id="NF005899">
    <property type="entry name" value="PRK07869.1"/>
    <property type="match status" value="1"/>
</dbReference>
<name>A0A7I7NTN8_9MYCO</name>
<dbReference type="InterPro" id="IPR023631">
    <property type="entry name" value="Amidase_dom"/>
</dbReference>
<proteinExistence type="inferred from homology"/>